<keyword evidence="8 12" id="KW-0067">ATP-binding</keyword>
<dbReference type="EMBL" id="PSQE01000001">
    <property type="protein sequence ID" value="RHN77719.1"/>
    <property type="molecule type" value="Genomic_DNA"/>
</dbReference>
<dbReference type="Gene3D" id="1.10.510.10">
    <property type="entry name" value="Transferase(Phosphotransferase) domain 1"/>
    <property type="match status" value="1"/>
</dbReference>
<evidence type="ECO:0000259" key="16">
    <source>
        <dbReference type="PROSITE" id="PS50011"/>
    </source>
</evidence>
<keyword evidence="5 15" id="KW-0732">Signal</keyword>
<reference evidence="18" key="1">
    <citation type="journal article" date="2018" name="Nat. Plants">
        <title>Whole-genome landscape of Medicago truncatula symbiotic genes.</title>
        <authorList>
            <person name="Pecrix Y."/>
            <person name="Staton S.E."/>
            <person name="Sallet E."/>
            <person name="Lelandais-Briere C."/>
            <person name="Moreau S."/>
            <person name="Carrere S."/>
            <person name="Blein T."/>
            <person name="Jardinaud M.F."/>
            <person name="Latrasse D."/>
            <person name="Zouine M."/>
            <person name="Zahm M."/>
            <person name="Kreplak J."/>
            <person name="Mayjonade B."/>
            <person name="Satge C."/>
            <person name="Perez M."/>
            <person name="Cauet S."/>
            <person name="Marande W."/>
            <person name="Chantry-Darmon C."/>
            <person name="Lopez-Roques C."/>
            <person name="Bouchez O."/>
            <person name="Berard A."/>
            <person name="Debelle F."/>
            <person name="Munos S."/>
            <person name="Bendahmane A."/>
            <person name="Berges H."/>
            <person name="Niebel A."/>
            <person name="Buitink J."/>
            <person name="Frugier F."/>
            <person name="Benhamed M."/>
            <person name="Crespi M."/>
            <person name="Gouzy J."/>
            <person name="Gamas P."/>
        </authorList>
    </citation>
    <scope>NUCLEOTIDE SEQUENCE [LARGE SCALE GENOMIC DNA]</scope>
    <source>
        <strain evidence="18">cv. Jemalong A17</strain>
    </source>
</reference>
<protein>
    <submittedName>
        <fullName evidence="17">Putative glycerophosphodiester phosphodiesterase, protein kinase RLK-Pelle-LRK10L-2 family</fullName>
        <ecNumber evidence="17">3.1.4.46</ecNumber>
    </submittedName>
</protein>
<feature type="chain" id="PRO_5017379638" evidence="15">
    <location>
        <begin position="20"/>
        <end position="714"/>
    </location>
</feature>
<dbReference type="PANTHER" id="PTHR27009">
    <property type="entry name" value="RUST RESISTANCE KINASE LR10-RELATED"/>
    <property type="match status" value="1"/>
</dbReference>
<evidence type="ECO:0000256" key="8">
    <source>
        <dbReference type="ARBA" id="ARBA00022840"/>
    </source>
</evidence>
<keyword evidence="10 14" id="KW-0472">Membrane</keyword>
<dbReference type="GO" id="GO:0030247">
    <property type="term" value="F:polysaccharide binding"/>
    <property type="evidence" value="ECO:0007669"/>
    <property type="project" value="InterPro"/>
</dbReference>
<dbReference type="EC" id="3.1.4.46" evidence="17"/>
<feature type="transmembrane region" description="Helical" evidence="14">
    <location>
        <begin position="326"/>
        <end position="349"/>
    </location>
</feature>
<organism evidence="17 18">
    <name type="scientific">Medicago truncatula</name>
    <name type="common">Barrel medic</name>
    <name type="synonym">Medicago tribuloides</name>
    <dbReference type="NCBI Taxonomy" id="3880"/>
    <lineage>
        <taxon>Eukaryota</taxon>
        <taxon>Viridiplantae</taxon>
        <taxon>Streptophyta</taxon>
        <taxon>Embryophyta</taxon>
        <taxon>Tracheophyta</taxon>
        <taxon>Spermatophyta</taxon>
        <taxon>Magnoliopsida</taxon>
        <taxon>eudicotyledons</taxon>
        <taxon>Gunneridae</taxon>
        <taxon>Pentapetalae</taxon>
        <taxon>rosids</taxon>
        <taxon>fabids</taxon>
        <taxon>Fabales</taxon>
        <taxon>Fabaceae</taxon>
        <taxon>Papilionoideae</taxon>
        <taxon>50 kb inversion clade</taxon>
        <taxon>NPAAA clade</taxon>
        <taxon>Hologalegina</taxon>
        <taxon>IRL clade</taxon>
        <taxon>Trifolieae</taxon>
        <taxon>Medicago</taxon>
    </lineage>
</organism>
<feature type="binding site" evidence="12">
    <location>
        <position position="415"/>
    </location>
    <ligand>
        <name>ATP</name>
        <dbReference type="ChEBI" id="CHEBI:30616"/>
    </ligand>
</feature>
<dbReference type="Pfam" id="PF00069">
    <property type="entry name" value="Pkinase"/>
    <property type="match status" value="1"/>
</dbReference>
<keyword evidence="17" id="KW-0378">Hydrolase</keyword>
<dbReference type="Pfam" id="PF13947">
    <property type="entry name" value="GUB_WAK_bind"/>
    <property type="match status" value="1"/>
</dbReference>
<evidence type="ECO:0000256" key="14">
    <source>
        <dbReference type="SAM" id="Phobius"/>
    </source>
</evidence>
<dbReference type="AlphaFoldDB" id="A0A396JHL6"/>
<evidence type="ECO:0000256" key="9">
    <source>
        <dbReference type="ARBA" id="ARBA00022989"/>
    </source>
</evidence>
<dbReference type="FunFam" id="1.10.510.10:FF:000590">
    <property type="entry name" value="PR5-like receptor kinase"/>
    <property type="match status" value="1"/>
</dbReference>
<dbReference type="InterPro" id="IPR011009">
    <property type="entry name" value="Kinase-like_dom_sf"/>
</dbReference>
<evidence type="ECO:0000256" key="3">
    <source>
        <dbReference type="ARBA" id="ARBA00022679"/>
    </source>
</evidence>
<accession>A0A396JHL6</accession>
<keyword evidence="6 12" id="KW-0547">Nucleotide-binding</keyword>
<evidence type="ECO:0000256" key="2">
    <source>
        <dbReference type="ARBA" id="ARBA00022527"/>
    </source>
</evidence>
<comment type="caution">
    <text evidence="17">The sequence shown here is derived from an EMBL/GenBank/DDBJ whole genome shotgun (WGS) entry which is preliminary data.</text>
</comment>
<evidence type="ECO:0000313" key="18">
    <source>
        <dbReference type="Proteomes" id="UP000265566"/>
    </source>
</evidence>
<dbReference type="InterPro" id="IPR008271">
    <property type="entry name" value="Ser/Thr_kinase_AS"/>
</dbReference>
<dbReference type="OrthoDB" id="544400at2759"/>
<keyword evidence="7 17" id="KW-0418">Kinase</keyword>
<dbReference type="Gramene" id="rna1202">
    <property type="protein sequence ID" value="RHN77719.1"/>
    <property type="gene ID" value="gene1202"/>
</dbReference>
<dbReference type="InterPro" id="IPR025287">
    <property type="entry name" value="WAK_GUB"/>
</dbReference>
<evidence type="ECO:0000256" key="13">
    <source>
        <dbReference type="SAM" id="MobiDB-lite"/>
    </source>
</evidence>
<dbReference type="SMART" id="SM00220">
    <property type="entry name" value="S_TKc"/>
    <property type="match status" value="1"/>
</dbReference>
<evidence type="ECO:0000313" key="17">
    <source>
        <dbReference type="EMBL" id="RHN77719.1"/>
    </source>
</evidence>
<dbReference type="Proteomes" id="UP000265566">
    <property type="component" value="Chromosome 1"/>
</dbReference>
<dbReference type="InterPro" id="IPR000719">
    <property type="entry name" value="Prot_kinase_dom"/>
</dbReference>
<evidence type="ECO:0000256" key="4">
    <source>
        <dbReference type="ARBA" id="ARBA00022692"/>
    </source>
</evidence>
<dbReference type="GO" id="GO:0016020">
    <property type="term" value="C:membrane"/>
    <property type="evidence" value="ECO:0007669"/>
    <property type="project" value="UniProtKB-SubCell"/>
</dbReference>
<dbReference type="InterPro" id="IPR045874">
    <property type="entry name" value="LRK10/LRL21-25-like"/>
</dbReference>
<proteinExistence type="predicted"/>
<dbReference type="GO" id="GO:0004674">
    <property type="term" value="F:protein serine/threonine kinase activity"/>
    <property type="evidence" value="ECO:0007669"/>
    <property type="project" value="UniProtKB-KW"/>
</dbReference>
<evidence type="ECO:0000256" key="12">
    <source>
        <dbReference type="PROSITE-ProRule" id="PRU10141"/>
    </source>
</evidence>
<name>A0A396JHL6_MEDTR</name>
<feature type="region of interest" description="Disordered" evidence="13">
    <location>
        <begin position="688"/>
        <end position="714"/>
    </location>
</feature>
<evidence type="ECO:0000256" key="15">
    <source>
        <dbReference type="SAM" id="SignalP"/>
    </source>
</evidence>
<dbReference type="FunFam" id="3.30.200.20:FF:000178">
    <property type="entry name" value="serine/threonine-protein kinase PBS1-like"/>
    <property type="match status" value="1"/>
</dbReference>
<keyword evidence="9 14" id="KW-1133">Transmembrane helix</keyword>
<dbReference type="PROSITE" id="PS00107">
    <property type="entry name" value="PROTEIN_KINASE_ATP"/>
    <property type="match status" value="1"/>
</dbReference>
<dbReference type="SUPFAM" id="SSF56112">
    <property type="entry name" value="Protein kinase-like (PK-like)"/>
    <property type="match status" value="1"/>
</dbReference>
<evidence type="ECO:0000256" key="5">
    <source>
        <dbReference type="ARBA" id="ARBA00022729"/>
    </source>
</evidence>
<feature type="compositionally biased region" description="Low complexity" evidence="13">
    <location>
        <begin position="691"/>
        <end position="700"/>
    </location>
</feature>
<dbReference type="Gene3D" id="3.30.200.20">
    <property type="entry name" value="Phosphorylase Kinase, domain 1"/>
    <property type="match status" value="1"/>
</dbReference>
<keyword evidence="4 14" id="KW-0812">Transmembrane</keyword>
<dbReference type="GO" id="GO:0008889">
    <property type="term" value="F:glycerophosphodiester phosphodiesterase activity"/>
    <property type="evidence" value="ECO:0007669"/>
    <property type="project" value="UniProtKB-EC"/>
</dbReference>
<dbReference type="GO" id="GO:0005524">
    <property type="term" value="F:ATP binding"/>
    <property type="evidence" value="ECO:0007669"/>
    <property type="project" value="UniProtKB-UniRule"/>
</dbReference>
<keyword evidence="11" id="KW-0325">Glycoprotein</keyword>
<feature type="domain" description="Protein kinase" evidence="16">
    <location>
        <begin position="387"/>
        <end position="672"/>
    </location>
</feature>
<evidence type="ECO:0000256" key="7">
    <source>
        <dbReference type="ARBA" id="ARBA00022777"/>
    </source>
</evidence>
<evidence type="ECO:0000256" key="6">
    <source>
        <dbReference type="ARBA" id="ARBA00022741"/>
    </source>
</evidence>
<keyword evidence="2" id="KW-0723">Serine/threonine-protein kinase</keyword>
<dbReference type="InterPro" id="IPR017441">
    <property type="entry name" value="Protein_kinase_ATP_BS"/>
</dbReference>
<sequence>MWWMRVILVLLLPFSFLFQQGTCSASTEQEHTCLPSSCGKISNISYPFRLKDDPIHCGDSRYELSCANNVTTLYLYSGKYHVQSINYNNFTIRLVDPGVQQSNCSSLPRYFLSRSDFCDTYEYEDKHCKDPYQAVVEEDPSALLFEHIVYLNCSHQVTNSPKYVNTSSCLNLNSKSKGYYIYAMAGDLIAQDFQVGCHVKLVTPTSWSGLQRNQVLSYDVMHKALVYGFDISWFNLPCKNLCGDSDYCSFNYTTEKLHCYRFCHNFWGGDRDDRFCGVRGIWYQLRVYAKDITIAIWIGLIEVIKGPNLKYEGDTEYKLGLRTGRYVLPSLVAARFLFGMTLFIALLIYKWKKRHLSMFDYIEIYLQQENNLMPIGYSYKEIKKMARGFKDKLGEGGFGTVFKGKLRSGPCVAIKMLGKSKGNGRDFISEVATIGRIHHLNVVQLIGFCTEGSKRALVYEFMPNGSLDKFIFSKEGSVNISYSQIFEISVGVARGIAYLHHGCEMKILHFDIKPHNILLDENFTPKVSDFGLAKLYPVENSIVTMTAARGTIGYMAPELFYKNIGGVSYKADVYSFGMLLMVMAGKRKNLNAQAEHSSQLYFPLWIYDQFGHEGEIEIEDVTEEEKKIVKKMIIVALWCIQLKPDDRPSMIKVVEMLEGDVESLEMPPKPTLYPHETVVDDQRTNLDQTMSSDDYTSSYDSVERETSSLIENIA</sequence>
<comment type="subcellular location">
    <subcellularLocation>
        <location evidence="1">Membrane</location>
        <topology evidence="1">Single-pass type I membrane protein</topology>
    </subcellularLocation>
</comment>
<feature type="signal peptide" evidence="15">
    <location>
        <begin position="1"/>
        <end position="19"/>
    </location>
</feature>
<evidence type="ECO:0000256" key="11">
    <source>
        <dbReference type="ARBA" id="ARBA00023180"/>
    </source>
</evidence>
<keyword evidence="3" id="KW-0808">Transferase</keyword>
<evidence type="ECO:0000256" key="1">
    <source>
        <dbReference type="ARBA" id="ARBA00004479"/>
    </source>
</evidence>
<evidence type="ECO:0000256" key="10">
    <source>
        <dbReference type="ARBA" id="ARBA00023136"/>
    </source>
</evidence>
<gene>
    <name evidence="17" type="ORF">MtrunA17_Chr1g0157791</name>
</gene>
<dbReference type="PROSITE" id="PS50011">
    <property type="entry name" value="PROTEIN_KINASE_DOM"/>
    <property type="match status" value="1"/>
</dbReference>
<dbReference type="PROSITE" id="PS00108">
    <property type="entry name" value="PROTEIN_KINASE_ST"/>
    <property type="match status" value="1"/>
</dbReference>